<dbReference type="GO" id="GO:0005385">
    <property type="term" value="F:zinc ion transmembrane transporter activity"/>
    <property type="evidence" value="ECO:0007669"/>
    <property type="project" value="TreeGrafter"/>
</dbReference>
<name>A0A165D2R5_9APHY</name>
<keyword evidence="9" id="KW-1185">Reference proteome</keyword>
<keyword evidence="2 6" id="KW-0812">Transmembrane</keyword>
<evidence type="ECO:0000256" key="5">
    <source>
        <dbReference type="SAM" id="MobiDB-lite"/>
    </source>
</evidence>
<dbReference type="OrthoDB" id="448280at2759"/>
<evidence type="ECO:0000256" key="3">
    <source>
        <dbReference type="ARBA" id="ARBA00022989"/>
    </source>
</evidence>
<feature type="transmembrane region" description="Helical" evidence="6">
    <location>
        <begin position="483"/>
        <end position="503"/>
    </location>
</feature>
<feature type="transmembrane region" description="Helical" evidence="6">
    <location>
        <begin position="451"/>
        <end position="471"/>
    </location>
</feature>
<feature type="transmembrane region" description="Helical" evidence="6">
    <location>
        <begin position="346"/>
        <end position="369"/>
    </location>
</feature>
<dbReference type="Pfam" id="PF02535">
    <property type="entry name" value="Zip"/>
    <property type="match status" value="1"/>
</dbReference>
<dbReference type="Proteomes" id="UP000076871">
    <property type="component" value="Unassembled WGS sequence"/>
</dbReference>
<accession>A0A165D2R5</accession>
<dbReference type="PANTHER" id="PTHR11040">
    <property type="entry name" value="ZINC/IRON TRANSPORTER"/>
    <property type="match status" value="1"/>
</dbReference>
<feature type="chain" id="PRO_5007856338" evidence="7">
    <location>
        <begin position="19"/>
        <end position="505"/>
    </location>
</feature>
<protein>
    <submittedName>
        <fullName evidence="8">Zinc/iron permease</fullName>
    </submittedName>
</protein>
<dbReference type="GeneID" id="63829934"/>
<evidence type="ECO:0000256" key="4">
    <source>
        <dbReference type="ARBA" id="ARBA00023136"/>
    </source>
</evidence>
<dbReference type="InParanoid" id="A0A165D2R5"/>
<dbReference type="GO" id="GO:0005886">
    <property type="term" value="C:plasma membrane"/>
    <property type="evidence" value="ECO:0007669"/>
    <property type="project" value="TreeGrafter"/>
</dbReference>
<dbReference type="EMBL" id="KV427639">
    <property type="protein sequence ID" value="KZT04043.1"/>
    <property type="molecule type" value="Genomic_DNA"/>
</dbReference>
<feature type="region of interest" description="Disordered" evidence="5">
    <location>
        <begin position="313"/>
        <end position="338"/>
    </location>
</feature>
<keyword evidence="3 6" id="KW-1133">Transmembrane helix</keyword>
<keyword evidence="4 6" id="KW-0472">Membrane</keyword>
<organism evidence="8 9">
    <name type="scientific">Laetiporus sulphureus 93-53</name>
    <dbReference type="NCBI Taxonomy" id="1314785"/>
    <lineage>
        <taxon>Eukaryota</taxon>
        <taxon>Fungi</taxon>
        <taxon>Dikarya</taxon>
        <taxon>Basidiomycota</taxon>
        <taxon>Agaricomycotina</taxon>
        <taxon>Agaricomycetes</taxon>
        <taxon>Polyporales</taxon>
        <taxon>Laetiporus</taxon>
    </lineage>
</organism>
<evidence type="ECO:0000256" key="2">
    <source>
        <dbReference type="ARBA" id="ARBA00022692"/>
    </source>
</evidence>
<feature type="compositionally biased region" description="Basic and acidic residues" evidence="5">
    <location>
        <begin position="313"/>
        <end position="322"/>
    </location>
</feature>
<feature type="signal peptide" evidence="7">
    <location>
        <begin position="1"/>
        <end position="18"/>
    </location>
</feature>
<sequence length="505" mass="53931">MFAVFLVSLFASCFPVLSRRIPGICIPGVVFFVGKHFGTGIILVTAFVHLLQDVFEALMNPEVQERYGMSKWVGMIVLSSLLLIFLVEYITTSYVDRLQSYASAPPSPCSMPSLSPASSPTISPTQLPECLNGTPNDRQGQKEDEEDEEGGASHLFGVPLALASPESEQEVDEDEDREAEVDEAMPLIVSSQNPAPPVKYGTNANGHPRPVGYAHTFPHSTHPPHPPAMTIELNRPGDEIFMGGHHRHEQCRSHAEYHACAKGGWRGWLGLGGDDAGLESGSSDCRVANGNGKSRESCTSSGASAMREHECGDWGMHEHEDGGAEAESGNGDKDAAQGQIRRQRQVVGILMLKMGIMLHLLVIGLTLAITSGPEFTSLVTAIMFHQLFEGLSLEIWIATLPAGDERVLKPALALMFTVTTPVGIAIGLAVFGPGESEGVKVVLLTGVMSTLSAGMLIYAACIEMLVGDFVLDPHLWHSSVSRQALTLCALLAGVAAMGVVGIVGE</sequence>
<comment type="subcellular location">
    <subcellularLocation>
        <location evidence="1">Membrane</location>
        <topology evidence="1">Multi-pass membrane protein</topology>
    </subcellularLocation>
</comment>
<evidence type="ECO:0000256" key="1">
    <source>
        <dbReference type="ARBA" id="ARBA00004141"/>
    </source>
</evidence>
<evidence type="ECO:0000256" key="6">
    <source>
        <dbReference type="SAM" id="Phobius"/>
    </source>
</evidence>
<dbReference type="AlphaFoldDB" id="A0A165D2R5"/>
<gene>
    <name evidence="8" type="ORF">LAESUDRAFT_761393</name>
</gene>
<evidence type="ECO:0000313" key="9">
    <source>
        <dbReference type="Proteomes" id="UP000076871"/>
    </source>
</evidence>
<reference evidence="8 9" key="1">
    <citation type="journal article" date="2016" name="Mol. Biol. Evol.">
        <title>Comparative Genomics of Early-Diverging Mushroom-Forming Fungi Provides Insights into the Origins of Lignocellulose Decay Capabilities.</title>
        <authorList>
            <person name="Nagy L.G."/>
            <person name="Riley R."/>
            <person name="Tritt A."/>
            <person name="Adam C."/>
            <person name="Daum C."/>
            <person name="Floudas D."/>
            <person name="Sun H."/>
            <person name="Yadav J.S."/>
            <person name="Pangilinan J."/>
            <person name="Larsson K.H."/>
            <person name="Matsuura K."/>
            <person name="Barry K."/>
            <person name="Labutti K."/>
            <person name="Kuo R."/>
            <person name="Ohm R.A."/>
            <person name="Bhattacharya S.S."/>
            <person name="Shirouzu T."/>
            <person name="Yoshinaga Y."/>
            <person name="Martin F.M."/>
            <person name="Grigoriev I.V."/>
            <person name="Hibbett D.S."/>
        </authorList>
    </citation>
    <scope>NUCLEOTIDE SEQUENCE [LARGE SCALE GENOMIC DNA]</scope>
    <source>
        <strain evidence="8 9">93-53</strain>
    </source>
</reference>
<evidence type="ECO:0000313" key="8">
    <source>
        <dbReference type="EMBL" id="KZT04043.1"/>
    </source>
</evidence>
<feature type="transmembrane region" description="Helical" evidence="6">
    <location>
        <begin position="411"/>
        <end position="431"/>
    </location>
</feature>
<keyword evidence="7" id="KW-0732">Signal</keyword>
<dbReference type="PANTHER" id="PTHR11040:SF44">
    <property type="entry name" value="PROTEIN ZNTC-RELATED"/>
    <property type="match status" value="1"/>
</dbReference>
<dbReference type="STRING" id="1314785.A0A165D2R5"/>
<feature type="transmembrane region" description="Helical" evidence="6">
    <location>
        <begin position="72"/>
        <end position="91"/>
    </location>
</feature>
<dbReference type="InterPro" id="IPR003689">
    <property type="entry name" value="ZIP"/>
</dbReference>
<dbReference type="RefSeq" id="XP_040761783.1">
    <property type="nucleotide sequence ID" value="XM_040912906.1"/>
</dbReference>
<evidence type="ECO:0000256" key="7">
    <source>
        <dbReference type="SAM" id="SignalP"/>
    </source>
</evidence>
<feature type="compositionally biased region" description="Low complexity" evidence="5">
    <location>
        <begin position="109"/>
        <end position="120"/>
    </location>
</feature>
<proteinExistence type="predicted"/>
<feature type="region of interest" description="Disordered" evidence="5">
    <location>
        <begin position="109"/>
        <end position="151"/>
    </location>
</feature>